<dbReference type="InterPro" id="IPR003368">
    <property type="entry name" value="POMP_repeat"/>
</dbReference>
<dbReference type="NCBIfam" id="TIGR01376">
    <property type="entry name" value="POMP_repeat"/>
    <property type="match status" value="1"/>
</dbReference>
<dbReference type="AlphaFoldDB" id="A0A1X7VPV1"/>
<keyword evidence="6" id="KW-0472">Membrane</keyword>
<accession>A0A1X7VPV1</accession>
<dbReference type="InterPro" id="IPR039448">
    <property type="entry name" value="Beta_helix"/>
</dbReference>
<evidence type="ECO:0000256" key="2">
    <source>
        <dbReference type="ARBA" id="ARBA00004442"/>
    </source>
</evidence>
<evidence type="ECO:0000259" key="9">
    <source>
        <dbReference type="Pfam" id="PF13229"/>
    </source>
</evidence>
<protein>
    <recommendedName>
        <fullName evidence="9">Right handed beta helix domain-containing protein</fullName>
    </recommendedName>
</protein>
<dbReference type="GO" id="GO:0005576">
    <property type="term" value="C:extracellular region"/>
    <property type="evidence" value="ECO:0007669"/>
    <property type="project" value="UniProtKB-SubCell"/>
</dbReference>
<dbReference type="InterPro" id="IPR006626">
    <property type="entry name" value="PbH1"/>
</dbReference>
<dbReference type="SMART" id="SM00710">
    <property type="entry name" value="PbH1"/>
    <property type="match status" value="7"/>
</dbReference>
<feature type="chain" id="PRO_5010874842" description="Right handed beta helix domain-containing protein" evidence="8">
    <location>
        <begin position="18"/>
        <end position="501"/>
    </location>
</feature>
<evidence type="ECO:0000256" key="4">
    <source>
        <dbReference type="ARBA" id="ARBA00022525"/>
    </source>
</evidence>
<comment type="subcellular location">
    <subcellularLocation>
        <location evidence="1">Cell envelope</location>
    </subcellularLocation>
    <subcellularLocation>
        <location evidence="2">Cell outer membrane</location>
    </subcellularLocation>
    <subcellularLocation>
        <location evidence="3">Secreted</location>
    </subcellularLocation>
</comment>
<keyword evidence="4" id="KW-0964">Secreted</keyword>
<evidence type="ECO:0000313" key="10">
    <source>
        <dbReference type="EnsemblMetazoa" id="Aqu2.1.41880_001"/>
    </source>
</evidence>
<evidence type="ECO:0000256" key="6">
    <source>
        <dbReference type="ARBA" id="ARBA00023136"/>
    </source>
</evidence>
<evidence type="ECO:0000256" key="8">
    <source>
        <dbReference type="SAM" id="SignalP"/>
    </source>
</evidence>
<evidence type="ECO:0000256" key="3">
    <source>
        <dbReference type="ARBA" id="ARBA00004613"/>
    </source>
</evidence>
<organism evidence="10">
    <name type="scientific">Amphimedon queenslandica</name>
    <name type="common">Sponge</name>
    <dbReference type="NCBI Taxonomy" id="400682"/>
    <lineage>
        <taxon>Eukaryota</taxon>
        <taxon>Metazoa</taxon>
        <taxon>Porifera</taxon>
        <taxon>Demospongiae</taxon>
        <taxon>Heteroscleromorpha</taxon>
        <taxon>Haplosclerida</taxon>
        <taxon>Niphatidae</taxon>
        <taxon>Amphimedon</taxon>
    </lineage>
</organism>
<feature type="domain" description="Right handed beta helix" evidence="9">
    <location>
        <begin position="250"/>
        <end position="370"/>
    </location>
</feature>
<keyword evidence="5 8" id="KW-0732">Signal</keyword>
<name>A0A1X7VPV1_AMPQE</name>
<feature type="signal peptide" evidence="8">
    <location>
        <begin position="1"/>
        <end position="17"/>
    </location>
</feature>
<reference evidence="10" key="1">
    <citation type="submission" date="2017-05" db="UniProtKB">
        <authorList>
            <consortium name="EnsemblMetazoa"/>
        </authorList>
    </citation>
    <scope>IDENTIFICATION</scope>
</reference>
<proteinExistence type="predicted"/>
<dbReference type="SUPFAM" id="SSF51126">
    <property type="entry name" value="Pectin lyase-like"/>
    <property type="match status" value="2"/>
</dbReference>
<dbReference type="InterPro" id="IPR011050">
    <property type="entry name" value="Pectin_lyase_fold/virulence"/>
</dbReference>
<keyword evidence="7" id="KW-0998">Cell outer membrane</keyword>
<evidence type="ECO:0000256" key="5">
    <source>
        <dbReference type="ARBA" id="ARBA00022729"/>
    </source>
</evidence>
<dbReference type="Pfam" id="PF13229">
    <property type="entry name" value="Beta_helix"/>
    <property type="match status" value="1"/>
</dbReference>
<dbReference type="InParanoid" id="A0A1X7VPV1"/>
<sequence length="501" mass="55548">MESFVYLLFIILSSAYCQEGQGLVYYVTATGTDCPLVHQQYCQSLNDYANQSHWSTVSNNVTFLFLPGEHSFKGKFKIKGVSYVTLRGIESQFESRAMINCEEVKINSVSILFIESLKIANLTMLIIENTTEITVSKISSQTLSISVSSSVTILQSEFIANSPLTMVHLTHISDTIFIQDVVVVSSRIGTCFYSFISPYDNFTFTLKDSIIICWDHSGIYISSSVIKESSKSFLEFSNVTLGSNDAIAQISVHFTGNIMLTDVKIFNASGVTLSSEANPIFLERVYFTNSATGLLIRAYLGHVYFTDVSLMNTGGLHIGYCDLCYFKHLKVSNGTNGIIVNSAKTSVTLINCTITNNSNTGFRIKGQAEIIFAEHPSRIFDNASPDNGGGLWISQGITISFIARVSFARNVAKGVGGAIYVDNDPLSNNKDRDCTLKYKHKITSYFWDNYGELGGNDIYGGFYWDCCYKPFGTNCKKVTSSDHLFRKQLLLEYVVVLVLGN</sequence>
<dbReference type="Gene3D" id="2.160.20.10">
    <property type="entry name" value="Single-stranded right-handed beta-helix, Pectin lyase-like"/>
    <property type="match status" value="1"/>
</dbReference>
<evidence type="ECO:0000256" key="1">
    <source>
        <dbReference type="ARBA" id="ARBA00004196"/>
    </source>
</evidence>
<evidence type="ECO:0000256" key="7">
    <source>
        <dbReference type="ARBA" id="ARBA00023237"/>
    </source>
</evidence>
<dbReference type="InterPro" id="IPR012334">
    <property type="entry name" value="Pectin_lyas_fold"/>
</dbReference>
<dbReference type="EnsemblMetazoa" id="Aqu2.1.41880_001">
    <property type="protein sequence ID" value="Aqu2.1.41880_001"/>
    <property type="gene ID" value="Aqu2.1.41880"/>
</dbReference>